<reference evidence="2" key="1">
    <citation type="submission" date="2015-10" db="EMBL/GenBank/DDBJ databases">
        <title>Draft Genome Sequences of 11 Lactococcus lactis subspecies cremoris strains.</title>
        <authorList>
            <person name="Wels M."/>
            <person name="Backus L."/>
            <person name="Boekhorst J."/>
            <person name="Dijkstra A."/>
            <person name="Beerthuizen M."/>
            <person name="Kelly W."/>
            <person name="Siezen R."/>
            <person name="Bachmann H."/>
            <person name="Van Hijum S."/>
        </authorList>
    </citation>
    <scope>NUCLEOTIDE SEQUENCE [LARGE SCALE GENOMIC DNA]</scope>
    <source>
        <strain evidence="2">M20</strain>
    </source>
</reference>
<gene>
    <name evidence="1" type="ORF">M20_1549</name>
</gene>
<comment type="caution">
    <text evidence="1">The sequence shown here is derived from an EMBL/GenBank/DDBJ whole genome shotgun (WGS) entry which is preliminary data.</text>
</comment>
<dbReference type="EMBL" id="LKLU01000087">
    <property type="protein sequence ID" value="KSU20384.1"/>
    <property type="molecule type" value="Genomic_DNA"/>
</dbReference>
<dbReference type="AlphaFoldDB" id="A0A0V8E3I2"/>
<dbReference type="RefSeq" id="WP_058211840.1">
    <property type="nucleotide sequence ID" value="NZ_LKLU01000087.1"/>
</dbReference>
<accession>A0A0V8E3I2</accession>
<evidence type="ECO:0000313" key="1">
    <source>
        <dbReference type="EMBL" id="KSU20384.1"/>
    </source>
</evidence>
<organism evidence="1 2">
    <name type="scientific">Lactococcus lactis subsp. lactis</name>
    <name type="common">Streptococcus lactis</name>
    <dbReference type="NCBI Taxonomy" id="1360"/>
    <lineage>
        <taxon>Bacteria</taxon>
        <taxon>Bacillati</taxon>
        <taxon>Bacillota</taxon>
        <taxon>Bacilli</taxon>
        <taxon>Lactobacillales</taxon>
        <taxon>Streptococcaceae</taxon>
        <taxon>Lactococcus</taxon>
    </lineage>
</organism>
<name>A0A0V8E3I2_LACLL</name>
<protein>
    <submittedName>
        <fullName evidence="1">Uncharacterized protein</fullName>
    </submittedName>
</protein>
<evidence type="ECO:0000313" key="2">
    <source>
        <dbReference type="Proteomes" id="UP000053719"/>
    </source>
</evidence>
<dbReference type="Proteomes" id="UP000053719">
    <property type="component" value="Unassembled WGS sequence"/>
</dbReference>
<dbReference type="PATRIC" id="fig|1360.114.peg.2014"/>
<sequence length="124" mass="15232">MKMNKKIEEIMFEDLKKNFPDHNYNLDFYQEIMENPSVNALLDLAHYQISESFGLLITSYGWYFRDCKDPETGEDFTKIENREDEIFGEFIKFFDFFYTYKKYSSKYKKCTFNEYLKYKNQEPK</sequence>
<proteinExistence type="predicted"/>